<protein>
    <submittedName>
        <fullName evidence="1">6095_t:CDS:1</fullName>
    </submittedName>
</protein>
<dbReference type="Proteomes" id="UP000789702">
    <property type="component" value="Unassembled WGS sequence"/>
</dbReference>
<keyword evidence="2" id="KW-1185">Reference proteome</keyword>
<sequence>MDGNKNRPVIVIHHIQGEKPMFKNQVKIKLGWIIFGPPKSFNFSIQYPLVFKSRKYQPFREKDHPIISKFGMFGTCVLEATDITPHVENSPQVEIGFNVENSPQVENNSDMEIVTYDQIKYDPKSSPFAIGNYLTRCQEPVHQESAYFVYDIKAKKKVTDENVLKRLSLYSCSKEIKTSNKNLTLVNQIFDHYDCKDCQPLGFVNIISDKIFYGSLNSENLNIVKSDGSIVYLSIPLKSIAERQ</sequence>
<proteinExistence type="predicted"/>
<evidence type="ECO:0000313" key="1">
    <source>
        <dbReference type="EMBL" id="CAG8552692.1"/>
    </source>
</evidence>
<comment type="caution">
    <text evidence="1">The sequence shown here is derived from an EMBL/GenBank/DDBJ whole genome shotgun (WGS) entry which is preliminary data.</text>
</comment>
<name>A0ACA9LXJ8_9GLOM</name>
<accession>A0ACA9LXJ8</accession>
<organism evidence="1 2">
    <name type="scientific">Dentiscutata heterogama</name>
    <dbReference type="NCBI Taxonomy" id="1316150"/>
    <lineage>
        <taxon>Eukaryota</taxon>
        <taxon>Fungi</taxon>
        <taxon>Fungi incertae sedis</taxon>
        <taxon>Mucoromycota</taxon>
        <taxon>Glomeromycotina</taxon>
        <taxon>Glomeromycetes</taxon>
        <taxon>Diversisporales</taxon>
        <taxon>Gigasporaceae</taxon>
        <taxon>Dentiscutata</taxon>
    </lineage>
</organism>
<dbReference type="EMBL" id="CAJVPU010005794">
    <property type="protein sequence ID" value="CAG8552692.1"/>
    <property type="molecule type" value="Genomic_DNA"/>
</dbReference>
<evidence type="ECO:0000313" key="2">
    <source>
        <dbReference type="Proteomes" id="UP000789702"/>
    </source>
</evidence>
<gene>
    <name evidence="1" type="ORF">DHETER_LOCUS5298</name>
</gene>
<reference evidence="1" key="1">
    <citation type="submission" date="2021-06" db="EMBL/GenBank/DDBJ databases">
        <authorList>
            <person name="Kallberg Y."/>
            <person name="Tangrot J."/>
            <person name="Rosling A."/>
        </authorList>
    </citation>
    <scope>NUCLEOTIDE SEQUENCE</scope>
    <source>
        <strain evidence="1">IL203A</strain>
    </source>
</reference>